<sequence length="243" mass="26615">MVDALKREVFSVAVDGSNDSHSQLYPIVVTYYAEESGLIESRLLCLRTLEGQGSGRNIGSLILEALASFHCVLEACTADGIVEAIKHILKEFKRDQCNMVGIGTDNASVMTGVNNGVYQKLKAEQIRQRLPDNTEVLSNVAQLSVEKALSALKPSLIPLLEAMGVEGPDIQEIESQWRAITCVTWSKMDSTEAFWCEKFKLLDVNMVSDSDDSGTDFMIVDLNIINSFLGLMNCPECGAKTVT</sequence>
<evidence type="ECO:0000313" key="2">
    <source>
        <dbReference type="Proteomes" id="UP000805193"/>
    </source>
</evidence>
<evidence type="ECO:0000313" key="1">
    <source>
        <dbReference type="EMBL" id="KAG0417138.1"/>
    </source>
</evidence>
<reference evidence="1 2" key="1">
    <citation type="journal article" date="2020" name="Cell">
        <title>Large-Scale Comparative Analyses of Tick Genomes Elucidate Their Genetic Diversity and Vector Capacities.</title>
        <authorList>
            <consortium name="Tick Genome and Microbiome Consortium (TIGMIC)"/>
            <person name="Jia N."/>
            <person name="Wang J."/>
            <person name="Shi W."/>
            <person name="Du L."/>
            <person name="Sun Y."/>
            <person name="Zhan W."/>
            <person name="Jiang J.F."/>
            <person name="Wang Q."/>
            <person name="Zhang B."/>
            <person name="Ji P."/>
            <person name="Bell-Sakyi L."/>
            <person name="Cui X.M."/>
            <person name="Yuan T.T."/>
            <person name="Jiang B.G."/>
            <person name="Yang W.F."/>
            <person name="Lam T.T."/>
            <person name="Chang Q.C."/>
            <person name="Ding S.J."/>
            <person name="Wang X.J."/>
            <person name="Zhu J.G."/>
            <person name="Ruan X.D."/>
            <person name="Zhao L."/>
            <person name="Wei J.T."/>
            <person name="Ye R.Z."/>
            <person name="Que T.C."/>
            <person name="Du C.H."/>
            <person name="Zhou Y.H."/>
            <person name="Cheng J.X."/>
            <person name="Dai P.F."/>
            <person name="Guo W.B."/>
            <person name="Han X.H."/>
            <person name="Huang E.J."/>
            <person name="Li L.F."/>
            <person name="Wei W."/>
            <person name="Gao Y.C."/>
            <person name="Liu J.Z."/>
            <person name="Shao H.Z."/>
            <person name="Wang X."/>
            <person name="Wang C.C."/>
            <person name="Yang T.C."/>
            <person name="Huo Q.B."/>
            <person name="Li W."/>
            <person name="Chen H.Y."/>
            <person name="Chen S.E."/>
            <person name="Zhou L.G."/>
            <person name="Ni X.B."/>
            <person name="Tian J.H."/>
            <person name="Sheng Y."/>
            <person name="Liu T."/>
            <person name="Pan Y.S."/>
            <person name="Xia L.Y."/>
            <person name="Li J."/>
            <person name="Zhao F."/>
            <person name="Cao W.C."/>
        </authorList>
    </citation>
    <scope>NUCLEOTIDE SEQUENCE [LARGE SCALE GENOMIC DNA]</scope>
    <source>
        <strain evidence="1">Iper-2018</strain>
    </source>
</reference>
<keyword evidence="2" id="KW-1185">Reference proteome</keyword>
<name>A0AC60PCY7_IXOPE</name>
<protein>
    <submittedName>
        <fullName evidence="1">Uncharacterized protein</fullName>
    </submittedName>
</protein>
<accession>A0AC60PCY7</accession>
<dbReference type="Proteomes" id="UP000805193">
    <property type="component" value="Unassembled WGS sequence"/>
</dbReference>
<gene>
    <name evidence="1" type="ORF">HPB47_005856</name>
</gene>
<organism evidence="1 2">
    <name type="scientific">Ixodes persulcatus</name>
    <name type="common">Taiga tick</name>
    <dbReference type="NCBI Taxonomy" id="34615"/>
    <lineage>
        <taxon>Eukaryota</taxon>
        <taxon>Metazoa</taxon>
        <taxon>Ecdysozoa</taxon>
        <taxon>Arthropoda</taxon>
        <taxon>Chelicerata</taxon>
        <taxon>Arachnida</taxon>
        <taxon>Acari</taxon>
        <taxon>Parasitiformes</taxon>
        <taxon>Ixodida</taxon>
        <taxon>Ixodoidea</taxon>
        <taxon>Ixodidae</taxon>
        <taxon>Ixodinae</taxon>
        <taxon>Ixodes</taxon>
    </lineage>
</organism>
<dbReference type="EMBL" id="JABSTQ010010878">
    <property type="protein sequence ID" value="KAG0417138.1"/>
    <property type="molecule type" value="Genomic_DNA"/>
</dbReference>
<proteinExistence type="predicted"/>
<comment type="caution">
    <text evidence="1">The sequence shown here is derived from an EMBL/GenBank/DDBJ whole genome shotgun (WGS) entry which is preliminary data.</text>
</comment>